<keyword evidence="4" id="KW-0067">ATP-binding</keyword>
<feature type="domain" description="Thymidylate kinase-like" evidence="5">
    <location>
        <begin position="7"/>
        <end position="184"/>
    </location>
</feature>
<name>A0ABV9YXF5_9PSEU</name>
<dbReference type="InterPro" id="IPR027417">
    <property type="entry name" value="P-loop_NTPase"/>
</dbReference>
<protein>
    <recommendedName>
        <fullName evidence="2">Thymidylate kinase</fullName>
    </recommendedName>
</protein>
<dbReference type="Proteomes" id="UP001595947">
    <property type="component" value="Unassembled WGS sequence"/>
</dbReference>
<evidence type="ECO:0000256" key="4">
    <source>
        <dbReference type="ARBA" id="ARBA00022840"/>
    </source>
</evidence>
<evidence type="ECO:0000313" key="6">
    <source>
        <dbReference type="EMBL" id="MFC5066222.1"/>
    </source>
</evidence>
<evidence type="ECO:0000256" key="1">
    <source>
        <dbReference type="ARBA" id="ARBA00009776"/>
    </source>
</evidence>
<dbReference type="EMBL" id="JBHSIV010000063">
    <property type="protein sequence ID" value="MFC5066222.1"/>
    <property type="molecule type" value="Genomic_DNA"/>
</dbReference>
<dbReference type="PANTHER" id="PTHR10344:SF4">
    <property type="entry name" value="UMP-CMP KINASE 2, MITOCHONDRIAL"/>
    <property type="match status" value="1"/>
</dbReference>
<dbReference type="SUPFAM" id="SSF52540">
    <property type="entry name" value="P-loop containing nucleoside triphosphate hydrolases"/>
    <property type="match status" value="1"/>
</dbReference>
<keyword evidence="7" id="KW-1185">Reference proteome</keyword>
<gene>
    <name evidence="6" type="ORF">ACFPBZ_28725</name>
</gene>
<accession>A0ABV9YXF5</accession>
<sequence>MGVMVAVEGLDGAGKATVVVALRRAVEARGATAATIAFPRYDDDVHAALAGEALHGAHGDTAASVHAMSLLFALDRRAAAGTLEGLRAEHDVLLVDRYVASNAAYGSARLHQGIGEFARWVHDTEVVRFRVPAPDAQVLVRVPPATAADRVRSRAAEHPDRDPDGFEADAELQARCAEVYDQLVTERWLSPWWVFENRHTGDAALTRTADAVVDAVLRAASAPESSVRSDTIET</sequence>
<evidence type="ECO:0000256" key="2">
    <source>
        <dbReference type="ARBA" id="ARBA00017144"/>
    </source>
</evidence>
<keyword evidence="6" id="KW-0418">Kinase</keyword>
<dbReference type="Gene3D" id="3.40.50.300">
    <property type="entry name" value="P-loop containing nucleotide triphosphate hydrolases"/>
    <property type="match status" value="1"/>
</dbReference>
<keyword evidence="6" id="KW-0808">Transferase</keyword>
<proteinExistence type="inferred from homology"/>
<dbReference type="InterPro" id="IPR039430">
    <property type="entry name" value="Thymidylate_kin-like_dom"/>
</dbReference>
<evidence type="ECO:0000259" key="5">
    <source>
        <dbReference type="Pfam" id="PF02223"/>
    </source>
</evidence>
<organism evidence="6 7">
    <name type="scientific">Actinomycetospora atypica</name>
    <dbReference type="NCBI Taxonomy" id="1290095"/>
    <lineage>
        <taxon>Bacteria</taxon>
        <taxon>Bacillati</taxon>
        <taxon>Actinomycetota</taxon>
        <taxon>Actinomycetes</taxon>
        <taxon>Pseudonocardiales</taxon>
        <taxon>Pseudonocardiaceae</taxon>
        <taxon>Actinomycetospora</taxon>
    </lineage>
</organism>
<dbReference type="NCBIfam" id="NF005923">
    <property type="entry name" value="PRK07933.1"/>
    <property type="match status" value="1"/>
</dbReference>
<comment type="caution">
    <text evidence="6">The sequence shown here is derived from an EMBL/GenBank/DDBJ whole genome shotgun (WGS) entry which is preliminary data.</text>
</comment>
<evidence type="ECO:0000256" key="3">
    <source>
        <dbReference type="ARBA" id="ARBA00022741"/>
    </source>
</evidence>
<dbReference type="GO" id="GO:0004798">
    <property type="term" value="F:dTMP kinase activity"/>
    <property type="evidence" value="ECO:0007669"/>
    <property type="project" value="UniProtKB-EC"/>
</dbReference>
<dbReference type="Pfam" id="PF02223">
    <property type="entry name" value="Thymidylate_kin"/>
    <property type="match status" value="1"/>
</dbReference>
<keyword evidence="3" id="KW-0547">Nucleotide-binding</keyword>
<dbReference type="RefSeq" id="WP_378039532.1">
    <property type="nucleotide sequence ID" value="NZ_JBHSIV010000063.1"/>
</dbReference>
<dbReference type="PANTHER" id="PTHR10344">
    <property type="entry name" value="THYMIDYLATE KINASE"/>
    <property type="match status" value="1"/>
</dbReference>
<comment type="similarity">
    <text evidence="1">Belongs to the thymidylate kinase family.</text>
</comment>
<reference evidence="7" key="1">
    <citation type="journal article" date="2019" name="Int. J. Syst. Evol. Microbiol.">
        <title>The Global Catalogue of Microorganisms (GCM) 10K type strain sequencing project: providing services to taxonomists for standard genome sequencing and annotation.</title>
        <authorList>
            <consortium name="The Broad Institute Genomics Platform"/>
            <consortium name="The Broad Institute Genome Sequencing Center for Infectious Disease"/>
            <person name="Wu L."/>
            <person name="Ma J."/>
        </authorList>
    </citation>
    <scope>NUCLEOTIDE SEQUENCE [LARGE SCALE GENOMIC DNA]</scope>
    <source>
        <strain evidence="7">CGMCC 4.7093</strain>
    </source>
</reference>
<evidence type="ECO:0000313" key="7">
    <source>
        <dbReference type="Proteomes" id="UP001595947"/>
    </source>
</evidence>